<gene>
    <name evidence="3" type="ORF">VP01_3228g2</name>
</gene>
<evidence type="ECO:0000256" key="2">
    <source>
        <dbReference type="SAM" id="Phobius"/>
    </source>
</evidence>
<keyword evidence="2" id="KW-0812">Transmembrane</keyword>
<feature type="transmembrane region" description="Helical" evidence="2">
    <location>
        <begin position="587"/>
        <end position="607"/>
    </location>
</feature>
<feature type="transmembrane region" description="Helical" evidence="2">
    <location>
        <begin position="456"/>
        <end position="475"/>
    </location>
</feature>
<keyword evidence="4" id="KW-1185">Reference proteome</keyword>
<evidence type="ECO:0000313" key="4">
    <source>
        <dbReference type="Proteomes" id="UP000037035"/>
    </source>
</evidence>
<evidence type="ECO:0000256" key="1">
    <source>
        <dbReference type="SAM" id="MobiDB-lite"/>
    </source>
</evidence>
<reference evidence="3 4" key="1">
    <citation type="submission" date="2015-08" db="EMBL/GenBank/DDBJ databases">
        <title>Next Generation Sequencing and Analysis of the Genome of Puccinia sorghi L Schw, the Causal Agent of Maize Common Rust.</title>
        <authorList>
            <person name="Rochi L."/>
            <person name="Burguener G."/>
            <person name="Darino M."/>
            <person name="Turjanski A."/>
            <person name="Kreff E."/>
            <person name="Dieguez M.J."/>
            <person name="Sacco F."/>
        </authorList>
    </citation>
    <scope>NUCLEOTIDE SEQUENCE [LARGE SCALE GENOMIC DNA]</scope>
    <source>
        <strain evidence="3 4">RO10H11247</strain>
    </source>
</reference>
<comment type="caution">
    <text evidence="3">The sequence shown here is derived from an EMBL/GenBank/DDBJ whole genome shotgun (WGS) entry which is preliminary data.</text>
</comment>
<feature type="region of interest" description="Disordered" evidence="1">
    <location>
        <begin position="22"/>
        <end position="50"/>
    </location>
</feature>
<sequence>MKSGFPSLIQVEKSSAVFGVATSPYRNNHPKPSINTHSTTKREEFHPHQKGHMSILEGWMKMISKKDEDEYDTNKDEDEYDTKKYEDEKIDSDGHNEANQDNQCVNSKIKERRDTANSLPIYLLYTCQSLQSPVLVSLPHFCFFFPIYLIQFSLFSCSITLSSSSIEYIFLCSTRIRKARRATRFNKYESEIEYALFMHSNPQLCQQKFSANHHSQGSNDSCTADPQLTYTNHNCATNPSGPISPTNDHLYFLPSALRYLLLALPSLLILPIPKHPSQSILELLSLLHRPHPQGLYYNLQTLNLWKIKAMLPSIIVSSPLSTVHHHRQNYDIMDAPSIPAWFTSHKEFQIFHSPFLFSLNLITQRIPVSPHFFHEQALIPFLDAPPVLKFYLHCLSPWPLSSQTTSPNSYFPPLDLKLSNVPKVLLPSGFLPPSPTPYHLTVMSGILPLPTCPSSLWGVIFSVVMSYAIAANLNCCKYKLLGIPLILKNVCTCSNGTSSVAMNHRSVKTTDYPKHLEERNKTTKGLVAVCLNDEHLVKHMIGCVLHNDSQHGADWQTLQLSLSGFINWQHLGQGPLMLNKHVVHHDLVLCCPIFVIAGWVLGLWIMLVKRIGESRNPYSFTYITCFLHAFKMQYVGNLVNFFLYRRSCIGLNGHYRKILQHLSIMKSLATTSEPPSIFQSKSIRTPQEIIQNQHAQLILTTPITEQTKLLQIGKSEKKTLVCVSWWQVDLSNTHTQPHTLELGRPTKISSASQYSSLPPCKMSHSHHSPKPIFKSAKATVLIYCLCVSLNDREEAPLSVVADLKLSAQQSVHNHNMLYIIKLNSPLDYSSTHCDCIIAKGFFYLGGGYNRVLVEFPGISTELLPKLTIDQAKIVHTLQPTHNSYQLTSLVIIVCISPGPGYITTLKREAMCADCLSKPPSNMVYTHL</sequence>
<dbReference type="AlphaFoldDB" id="A0A0L6V043"/>
<keyword evidence="2" id="KW-1133">Transmembrane helix</keyword>
<feature type="compositionally biased region" description="Basic and acidic residues" evidence="1">
    <location>
        <begin position="81"/>
        <end position="98"/>
    </location>
</feature>
<protein>
    <submittedName>
        <fullName evidence="3">Uncharacterized protein</fullName>
    </submittedName>
</protein>
<keyword evidence="2" id="KW-0472">Membrane</keyword>
<dbReference type="Proteomes" id="UP000037035">
    <property type="component" value="Unassembled WGS sequence"/>
</dbReference>
<accession>A0A0L6V043</accession>
<proteinExistence type="predicted"/>
<feature type="region of interest" description="Disordered" evidence="1">
    <location>
        <begin position="67"/>
        <end position="100"/>
    </location>
</feature>
<dbReference type="EMBL" id="LAVV01008200">
    <property type="protein sequence ID" value="KNZ53485.1"/>
    <property type="molecule type" value="Genomic_DNA"/>
</dbReference>
<evidence type="ECO:0000313" key="3">
    <source>
        <dbReference type="EMBL" id="KNZ53485.1"/>
    </source>
</evidence>
<organism evidence="3 4">
    <name type="scientific">Puccinia sorghi</name>
    <dbReference type="NCBI Taxonomy" id="27349"/>
    <lineage>
        <taxon>Eukaryota</taxon>
        <taxon>Fungi</taxon>
        <taxon>Dikarya</taxon>
        <taxon>Basidiomycota</taxon>
        <taxon>Pucciniomycotina</taxon>
        <taxon>Pucciniomycetes</taxon>
        <taxon>Pucciniales</taxon>
        <taxon>Pucciniaceae</taxon>
        <taxon>Puccinia</taxon>
    </lineage>
</organism>
<name>A0A0L6V043_9BASI</name>
<dbReference type="VEuPathDB" id="FungiDB:VP01_3228g2"/>